<dbReference type="InterPro" id="IPR017850">
    <property type="entry name" value="Alkaline_phosphatase_core_sf"/>
</dbReference>
<organism evidence="1 2">
    <name type="scientific">Lentibacillus salicampi</name>
    <dbReference type="NCBI Taxonomy" id="175306"/>
    <lineage>
        <taxon>Bacteria</taxon>
        <taxon>Bacillati</taxon>
        <taxon>Bacillota</taxon>
        <taxon>Bacilli</taxon>
        <taxon>Bacillales</taxon>
        <taxon>Bacillaceae</taxon>
        <taxon>Lentibacillus</taxon>
    </lineage>
</organism>
<dbReference type="Pfam" id="PF01663">
    <property type="entry name" value="Phosphodiest"/>
    <property type="match status" value="1"/>
</dbReference>
<dbReference type="OrthoDB" id="502398at2"/>
<dbReference type="AlphaFoldDB" id="A0A4Y9AE05"/>
<accession>A0A4Y9AE05</accession>
<evidence type="ECO:0008006" key="3">
    <source>
        <dbReference type="Google" id="ProtNLM"/>
    </source>
</evidence>
<sequence>MKFFLTKSAREGSGVFSPLTTVFPSTTAAALTAIYTGSIPAKHGLTSFSAHIPDLKDVANLVFSYGFSDGRQIADFDPFLNKLAASQYLAEKGVHSTSITDRNFKGSLLSAVHHRGSAFSGYHFTSTIATLAADALRENERNFITIY</sequence>
<gene>
    <name evidence="1" type="ORF">E4U82_02375</name>
</gene>
<dbReference type="EMBL" id="SRHY01000002">
    <property type="protein sequence ID" value="TFJ94128.1"/>
    <property type="molecule type" value="Genomic_DNA"/>
</dbReference>
<comment type="caution">
    <text evidence="1">The sequence shown here is derived from an EMBL/GenBank/DDBJ whole genome shotgun (WGS) entry which is preliminary data.</text>
</comment>
<evidence type="ECO:0000313" key="1">
    <source>
        <dbReference type="EMBL" id="TFJ94128.1"/>
    </source>
</evidence>
<keyword evidence="2" id="KW-1185">Reference proteome</keyword>
<protein>
    <recommendedName>
        <fullName evidence="3">Alkaline phosphatase family protein</fullName>
    </recommendedName>
</protein>
<dbReference type="Gene3D" id="3.40.720.10">
    <property type="entry name" value="Alkaline Phosphatase, subunit A"/>
    <property type="match status" value="1"/>
</dbReference>
<dbReference type="SUPFAM" id="SSF53649">
    <property type="entry name" value="Alkaline phosphatase-like"/>
    <property type="match status" value="1"/>
</dbReference>
<name>A0A4Y9AE05_9BACI</name>
<reference evidence="1 2" key="1">
    <citation type="submission" date="2019-03" db="EMBL/GenBank/DDBJ databases">
        <title>Genome sequence of Lentibacillus salicampi ATCC BAA-719.</title>
        <authorList>
            <person name="Maclea K.S."/>
            <person name="Simoes Junior M."/>
        </authorList>
    </citation>
    <scope>NUCLEOTIDE SEQUENCE [LARGE SCALE GENOMIC DNA]</scope>
    <source>
        <strain evidence="1 2">ATCC BAA-719</strain>
    </source>
</reference>
<evidence type="ECO:0000313" key="2">
    <source>
        <dbReference type="Proteomes" id="UP000298484"/>
    </source>
</evidence>
<dbReference type="InterPro" id="IPR002591">
    <property type="entry name" value="Phosphodiest/P_Trfase"/>
</dbReference>
<proteinExistence type="predicted"/>
<dbReference type="Proteomes" id="UP000298484">
    <property type="component" value="Unassembled WGS sequence"/>
</dbReference>